<feature type="region of interest" description="Disordered" evidence="2">
    <location>
        <begin position="229"/>
        <end position="253"/>
    </location>
</feature>
<keyword evidence="3" id="KW-0472">Membrane</keyword>
<dbReference type="Pfam" id="PF01554">
    <property type="entry name" value="MatE"/>
    <property type="match status" value="1"/>
</dbReference>
<dbReference type="Proteomes" id="UP001179952">
    <property type="component" value="Unassembled WGS sequence"/>
</dbReference>
<feature type="transmembrane region" description="Helical" evidence="3">
    <location>
        <begin position="141"/>
        <end position="158"/>
    </location>
</feature>
<keyword evidence="3" id="KW-1133">Transmembrane helix</keyword>
<feature type="transmembrane region" description="Helical" evidence="3">
    <location>
        <begin position="196"/>
        <end position="219"/>
    </location>
</feature>
<protein>
    <submittedName>
        <fullName evidence="4">Protein TRANSPARENT TESTA 12</fullName>
    </submittedName>
</protein>
<organism evidence="4 5">
    <name type="scientific">Acorus gramineus</name>
    <name type="common">Dwarf sweet flag</name>
    <dbReference type="NCBI Taxonomy" id="55184"/>
    <lineage>
        <taxon>Eukaryota</taxon>
        <taxon>Viridiplantae</taxon>
        <taxon>Streptophyta</taxon>
        <taxon>Embryophyta</taxon>
        <taxon>Tracheophyta</taxon>
        <taxon>Spermatophyta</taxon>
        <taxon>Magnoliopsida</taxon>
        <taxon>Liliopsida</taxon>
        <taxon>Acoraceae</taxon>
        <taxon>Acorus</taxon>
    </lineage>
</organism>
<comment type="caution">
    <text evidence="4">The sequence shown here is derived from an EMBL/GenBank/DDBJ whole genome shotgun (WGS) entry which is preliminary data.</text>
</comment>
<dbReference type="InterPro" id="IPR002528">
    <property type="entry name" value="MATE_fam"/>
</dbReference>
<keyword evidence="3" id="KW-0812">Transmembrane</keyword>
<gene>
    <name evidence="4" type="ORF">QJS04_geneDACA019655</name>
</gene>
<evidence type="ECO:0000256" key="3">
    <source>
        <dbReference type="SAM" id="Phobius"/>
    </source>
</evidence>
<comment type="similarity">
    <text evidence="1">Belongs to the multi antimicrobial extrusion (MATE) (TC 2.A.66.1) family.</text>
</comment>
<name>A0AAV9BN20_ACOGR</name>
<evidence type="ECO:0000313" key="4">
    <source>
        <dbReference type="EMBL" id="KAK1278085.1"/>
    </source>
</evidence>
<evidence type="ECO:0000256" key="1">
    <source>
        <dbReference type="ARBA" id="ARBA00010199"/>
    </source>
</evidence>
<dbReference type="GO" id="GO:0015297">
    <property type="term" value="F:antiporter activity"/>
    <property type="evidence" value="ECO:0007669"/>
    <property type="project" value="InterPro"/>
</dbReference>
<dbReference type="EMBL" id="JAUJYN010000002">
    <property type="protein sequence ID" value="KAK1278085.1"/>
    <property type="molecule type" value="Genomic_DNA"/>
</dbReference>
<feature type="transmembrane region" description="Helical" evidence="3">
    <location>
        <begin position="170"/>
        <end position="190"/>
    </location>
</feature>
<dbReference type="GO" id="GO:0042910">
    <property type="term" value="F:xenobiotic transmembrane transporter activity"/>
    <property type="evidence" value="ECO:0007669"/>
    <property type="project" value="InterPro"/>
</dbReference>
<feature type="transmembrane region" description="Helical" evidence="3">
    <location>
        <begin position="58"/>
        <end position="83"/>
    </location>
</feature>
<dbReference type="GO" id="GO:0016020">
    <property type="term" value="C:membrane"/>
    <property type="evidence" value="ECO:0007669"/>
    <property type="project" value="InterPro"/>
</dbReference>
<dbReference type="AlphaFoldDB" id="A0AAV9BN20"/>
<proteinExistence type="inferred from homology"/>
<sequence length="253" mass="27360">MGGEELEAPLVPQVEGSLHEPPTLVSRTWTESKKLWQIVWPLHHAFAGHLGDLELASISIATTVIVGLNFGLLLGMASALETLCGQAYGATKYHMLGVYMQRSWIILSAYALLLLPAYVFAEPILLAFGQPRDIAAMTGPVAVWFIPQHFSFVFLFTLTRFLQCQLKNGVIALASAVVLAFHLVASYLLIVVGMLGIVGIAVSLNLSWWVSTAVMFLYVMWSPGCARSRGTGSPLRPSPVSGSFSSSPRLLGS</sequence>
<feature type="compositionally biased region" description="Low complexity" evidence="2">
    <location>
        <begin position="238"/>
        <end position="253"/>
    </location>
</feature>
<reference evidence="4" key="1">
    <citation type="journal article" date="2023" name="Nat. Commun.">
        <title>Diploid and tetraploid genomes of Acorus and the evolution of monocots.</title>
        <authorList>
            <person name="Ma L."/>
            <person name="Liu K.W."/>
            <person name="Li Z."/>
            <person name="Hsiao Y.Y."/>
            <person name="Qi Y."/>
            <person name="Fu T."/>
            <person name="Tang G.D."/>
            <person name="Zhang D."/>
            <person name="Sun W.H."/>
            <person name="Liu D.K."/>
            <person name="Li Y."/>
            <person name="Chen G.Z."/>
            <person name="Liu X.D."/>
            <person name="Liao X.Y."/>
            <person name="Jiang Y.T."/>
            <person name="Yu X."/>
            <person name="Hao Y."/>
            <person name="Huang J."/>
            <person name="Zhao X.W."/>
            <person name="Ke S."/>
            <person name="Chen Y.Y."/>
            <person name="Wu W.L."/>
            <person name="Hsu J.L."/>
            <person name="Lin Y.F."/>
            <person name="Huang M.D."/>
            <person name="Li C.Y."/>
            <person name="Huang L."/>
            <person name="Wang Z.W."/>
            <person name="Zhao X."/>
            <person name="Zhong W.Y."/>
            <person name="Peng D.H."/>
            <person name="Ahmad S."/>
            <person name="Lan S."/>
            <person name="Zhang J.S."/>
            <person name="Tsai W.C."/>
            <person name="Van de Peer Y."/>
            <person name="Liu Z.J."/>
        </authorList>
    </citation>
    <scope>NUCLEOTIDE SEQUENCE</scope>
    <source>
        <strain evidence="4">SCP</strain>
    </source>
</reference>
<keyword evidence="5" id="KW-1185">Reference proteome</keyword>
<accession>A0AAV9BN20</accession>
<reference evidence="4" key="2">
    <citation type="submission" date="2023-06" db="EMBL/GenBank/DDBJ databases">
        <authorList>
            <person name="Ma L."/>
            <person name="Liu K.-W."/>
            <person name="Li Z."/>
            <person name="Hsiao Y.-Y."/>
            <person name="Qi Y."/>
            <person name="Fu T."/>
            <person name="Tang G."/>
            <person name="Zhang D."/>
            <person name="Sun W.-H."/>
            <person name="Liu D.-K."/>
            <person name="Li Y."/>
            <person name="Chen G.-Z."/>
            <person name="Liu X.-D."/>
            <person name="Liao X.-Y."/>
            <person name="Jiang Y.-T."/>
            <person name="Yu X."/>
            <person name="Hao Y."/>
            <person name="Huang J."/>
            <person name="Zhao X.-W."/>
            <person name="Ke S."/>
            <person name="Chen Y.-Y."/>
            <person name="Wu W.-L."/>
            <person name="Hsu J.-L."/>
            <person name="Lin Y.-F."/>
            <person name="Huang M.-D."/>
            <person name="Li C.-Y."/>
            <person name="Huang L."/>
            <person name="Wang Z.-W."/>
            <person name="Zhao X."/>
            <person name="Zhong W.-Y."/>
            <person name="Peng D.-H."/>
            <person name="Ahmad S."/>
            <person name="Lan S."/>
            <person name="Zhang J.-S."/>
            <person name="Tsai W.-C."/>
            <person name="Van De Peer Y."/>
            <person name="Liu Z.-J."/>
        </authorList>
    </citation>
    <scope>NUCLEOTIDE SEQUENCE</scope>
    <source>
        <strain evidence="4">SCP</strain>
        <tissue evidence="4">Leaves</tissue>
    </source>
</reference>
<evidence type="ECO:0000256" key="2">
    <source>
        <dbReference type="SAM" id="MobiDB-lite"/>
    </source>
</evidence>
<evidence type="ECO:0000313" key="5">
    <source>
        <dbReference type="Proteomes" id="UP001179952"/>
    </source>
</evidence>
<feature type="transmembrane region" description="Helical" evidence="3">
    <location>
        <begin position="104"/>
        <end position="121"/>
    </location>
</feature>
<dbReference type="PANTHER" id="PTHR11206">
    <property type="entry name" value="MULTIDRUG RESISTANCE PROTEIN"/>
    <property type="match status" value="1"/>
</dbReference>